<dbReference type="AlphaFoldDB" id="A0A4U1L0I4"/>
<dbReference type="InterPro" id="IPR010985">
    <property type="entry name" value="Ribbon_hlx_hlx"/>
</dbReference>
<dbReference type="RefSeq" id="WP_136942016.1">
    <property type="nucleotide sequence ID" value="NZ_SWKR01000002.1"/>
</dbReference>
<evidence type="ECO:0000313" key="3">
    <source>
        <dbReference type="Proteomes" id="UP000309138"/>
    </source>
</evidence>
<dbReference type="EMBL" id="SWKR01000002">
    <property type="protein sequence ID" value="TKD50074.1"/>
    <property type="molecule type" value="Genomic_DNA"/>
</dbReference>
<accession>A0A4U1L0I4</accession>
<organism evidence="2 3">
    <name type="scientific">Sphingomonas baiyangensis</name>
    <dbReference type="NCBI Taxonomy" id="2572576"/>
    <lineage>
        <taxon>Bacteria</taxon>
        <taxon>Pseudomonadati</taxon>
        <taxon>Pseudomonadota</taxon>
        <taxon>Alphaproteobacteria</taxon>
        <taxon>Sphingomonadales</taxon>
        <taxon>Sphingomonadaceae</taxon>
        <taxon>Sphingomonas</taxon>
    </lineage>
</organism>
<sequence length="187" mass="19707">MFGNSNSKPLASLSSGLLARKGQARPAMRPQGFVGVNSPLEDLGWNDMGGAVAPLDPQVAPPVAAPVPPVVRQREALALELTPEPAPEPKAPPAPEPVAAPAAPAETRAISNNTLARLGREAKAKTKKDKAAFTLRLDADRHLRLRLASAVRNRSAQQLVTEALDAFLNTVPEAEALARQLDAGTKR</sequence>
<reference evidence="2 3" key="1">
    <citation type="submission" date="2019-04" db="EMBL/GenBank/DDBJ databases">
        <authorList>
            <person name="Yang Y."/>
            <person name="Wei D."/>
        </authorList>
    </citation>
    <scope>NUCLEOTIDE SEQUENCE [LARGE SCALE GENOMIC DNA]</scope>
    <source>
        <strain evidence="2 3">L-1-4w-11</strain>
    </source>
</reference>
<comment type="caution">
    <text evidence="2">The sequence shown here is derived from an EMBL/GenBank/DDBJ whole genome shotgun (WGS) entry which is preliminary data.</text>
</comment>
<evidence type="ECO:0000256" key="1">
    <source>
        <dbReference type="SAM" id="MobiDB-lite"/>
    </source>
</evidence>
<proteinExistence type="predicted"/>
<dbReference type="GO" id="GO:0006355">
    <property type="term" value="P:regulation of DNA-templated transcription"/>
    <property type="evidence" value="ECO:0007669"/>
    <property type="project" value="InterPro"/>
</dbReference>
<feature type="region of interest" description="Disordered" evidence="1">
    <location>
        <begin position="83"/>
        <end position="107"/>
    </location>
</feature>
<gene>
    <name evidence="2" type="ORF">FBR43_04360</name>
</gene>
<dbReference type="Proteomes" id="UP000309138">
    <property type="component" value="Unassembled WGS sequence"/>
</dbReference>
<name>A0A4U1L0I4_9SPHN</name>
<protein>
    <submittedName>
        <fullName evidence="2">Uncharacterized protein</fullName>
    </submittedName>
</protein>
<dbReference type="InterPro" id="IPR013321">
    <property type="entry name" value="Arc_rbn_hlx_hlx"/>
</dbReference>
<keyword evidence="3" id="KW-1185">Reference proteome</keyword>
<dbReference type="OrthoDB" id="7507351at2"/>
<feature type="compositionally biased region" description="Pro residues" evidence="1">
    <location>
        <begin position="84"/>
        <end position="98"/>
    </location>
</feature>
<dbReference type="Gene3D" id="1.10.1220.10">
    <property type="entry name" value="Met repressor-like"/>
    <property type="match status" value="1"/>
</dbReference>
<evidence type="ECO:0000313" key="2">
    <source>
        <dbReference type="EMBL" id="TKD50074.1"/>
    </source>
</evidence>
<dbReference type="SUPFAM" id="SSF47598">
    <property type="entry name" value="Ribbon-helix-helix"/>
    <property type="match status" value="1"/>
</dbReference>